<organism evidence="2 3">
    <name type="scientific">Nocardioides nanhaiensis</name>
    <dbReference type="NCBI Taxonomy" id="1476871"/>
    <lineage>
        <taxon>Bacteria</taxon>
        <taxon>Bacillati</taxon>
        <taxon>Actinomycetota</taxon>
        <taxon>Actinomycetes</taxon>
        <taxon>Propionibacteriales</taxon>
        <taxon>Nocardioidaceae</taxon>
        <taxon>Nocardioides</taxon>
    </lineage>
</organism>
<comment type="caution">
    <text evidence="2">The sequence shown here is derived from an EMBL/GenBank/DDBJ whole genome shotgun (WGS) entry which is preliminary data.</text>
</comment>
<feature type="chain" id="PRO_5047008148" description="Secreted protein" evidence="1">
    <location>
        <begin position="41"/>
        <end position="153"/>
    </location>
</feature>
<feature type="signal peptide" evidence="1">
    <location>
        <begin position="1"/>
        <end position="40"/>
    </location>
</feature>
<proteinExistence type="predicted"/>
<dbReference type="Proteomes" id="UP001500621">
    <property type="component" value="Unassembled WGS sequence"/>
</dbReference>
<protein>
    <recommendedName>
        <fullName evidence="4">Secreted protein</fullName>
    </recommendedName>
</protein>
<sequence length="153" mass="16487">MAHLARTTPKPPLARQLAVSLSAVALTGTLLAVTGPPAQAAGQPGKPATWGSTKAPNQVLKRGCASYRYRYVITPPTDQWAAELFLTGPGGKALAGPAFDAGANPPRGKAFFRLCAPSLRLGRYKIRMKITYQDGFDKFEGFVRPSTFRLTRR</sequence>
<accession>A0ABP8WFV1</accession>
<evidence type="ECO:0008006" key="4">
    <source>
        <dbReference type="Google" id="ProtNLM"/>
    </source>
</evidence>
<keyword evidence="3" id="KW-1185">Reference proteome</keyword>
<dbReference type="RefSeq" id="WP_345266845.1">
    <property type="nucleotide sequence ID" value="NZ_BAABIM010000003.1"/>
</dbReference>
<name>A0ABP8WFV1_9ACTN</name>
<gene>
    <name evidence="2" type="ORF">GCM10023226_27700</name>
</gene>
<evidence type="ECO:0000313" key="3">
    <source>
        <dbReference type="Proteomes" id="UP001500621"/>
    </source>
</evidence>
<dbReference type="EMBL" id="BAABIM010000003">
    <property type="protein sequence ID" value="GAA4688361.1"/>
    <property type="molecule type" value="Genomic_DNA"/>
</dbReference>
<evidence type="ECO:0000256" key="1">
    <source>
        <dbReference type="SAM" id="SignalP"/>
    </source>
</evidence>
<reference evidence="3" key="1">
    <citation type="journal article" date="2019" name="Int. J. Syst. Evol. Microbiol.">
        <title>The Global Catalogue of Microorganisms (GCM) 10K type strain sequencing project: providing services to taxonomists for standard genome sequencing and annotation.</title>
        <authorList>
            <consortium name="The Broad Institute Genomics Platform"/>
            <consortium name="The Broad Institute Genome Sequencing Center for Infectious Disease"/>
            <person name="Wu L."/>
            <person name="Ma J."/>
        </authorList>
    </citation>
    <scope>NUCLEOTIDE SEQUENCE [LARGE SCALE GENOMIC DNA]</scope>
    <source>
        <strain evidence="3">JCM 18127</strain>
    </source>
</reference>
<evidence type="ECO:0000313" key="2">
    <source>
        <dbReference type="EMBL" id="GAA4688361.1"/>
    </source>
</evidence>
<keyword evidence="1" id="KW-0732">Signal</keyword>